<keyword evidence="4" id="KW-0040">ANK repeat</keyword>
<dbReference type="InterPro" id="IPR051070">
    <property type="entry name" value="NF-kappa-B_inhibitor"/>
</dbReference>
<accession>A2PZT0</accession>
<keyword evidence="2" id="KW-0677">Repeat</keyword>
<keyword evidence="3" id="KW-1100">Inhibition of host NF-kappa-B by virus</keyword>
<dbReference type="Gene3D" id="1.25.40.20">
    <property type="entry name" value="Ankyrin repeat-containing domain"/>
    <property type="match status" value="1"/>
</dbReference>
<dbReference type="PANTHER" id="PTHR46680:SF3">
    <property type="entry name" value="NF-KAPPA-B INHIBITOR CACTUS"/>
    <property type="match status" value="1"/>
</dbReference>
<protein>
    <submittedName>
        <fullName evidence="6">GfV-B29-ORF1</fullName>
    </submittedName>
</protein>
<organism evidence="6 7">
    <name type="scientific">Ichnoviriform fumiferanae</name>
    <dbReference type="NCBI Taxonomy" id="419435"/>
    <lineage>
        <taxon>Viruses</taxon>
        <taxon>Viruses incertae sedis</taxon>
        <taxon>Polydnaviriformidae</taxon>
        <taxon>Ichnoviriform</taxon>
    </lineage>
</organism>
<dbReference type="SUPFAM" id="SSF48403">
    <property type="entry name" value="Ankyrin repeat"/>
    <property type="match status" value="1"/>
</dbReference>
<dbReference type="OrthoDB" id="24849at10239"/>
<proteinExistence type="predicted"/>
<dbReference type="SMART" id="SM00248">
    <property type="entry name" value="ANK"/>
    <property type="match status" value="3"/>
</dbReference>
<evidence type="ECO:0000256" key="2">
    <source>
        <dbReference type="ARBA" id="ARBA00022737"/>
    </source>
</evidence>
<keyword evidence="1" id="KW-0945">Host-virus interaction</keyword>
<dbReference type="KEGG" id="vg:5179561"/>
<dbReference type="InterPro" id="IPR036770">
    <property type="entry name" value="Ankyrin_rpt-contain_sf"/>
</dbReference>
<evidence type="ECO:0000313" key="7">
    <source>
        <dbReference type="Proteomes" id="UP000203987"/>
    </source>
</evidence>
<dbReference type="GO" id="GO:0071356">
    <property type="term" value="P:cellular response to tumor necrosis factor"/>
    <property type="evidence" value="ECO:0007669"/>
    <property type="project" value="TreeGrafter"/>
</dbReference>
<dbReference type="PANTHER" id="PTHR46680">
    <property type="entry name" value="NF-KAPPA-B INHIBITOR ALPHA"/>
    <property type="match status" value="1"/>
</dbReference>
<dbReference type="EMBL" id="AB289941">
    <property type="protein sequence ID" value="BAF45502.1"/>
    <property type="molecule type" value="Genomic_DNA"/>
</dbReference>
<dbReference type="PROSITE" id="PS50088">
    <property type="entry name" value="ANK_REPEAT"/>
    <property type="match status" value="1"/>
</dbReference>
<comment type="function">
    <text evidence="5">Suppresses the host immune response through NF-kappa-B inactivation. Possesses ankyrin repeat domains required for NF-kappa-B binding but lacks the regulatory regions required for dissociation from NF-kappa-B and degradation. Therefore, prevents host NF-kappa-B release and subsequent activation.</text>
</comment>
<name>A2PZT0_9VIRU</name>
<evidence type="ECO:0000256" key="4">
    <source>
        <dbReference type="ARBA" id="ARBA00023043"/>
    </source>
</evidence>
<dbReference type="GO" id="GO:0085034">
    <property type="term" value="P:symbiont-mediated suppression of host NF-kappaB cascade"/>
    <property type="evidence" value="ECO:0007669"/>
    <property type="project" value="UniProtKB-KW"/>
</dbReference>
<evidence type="ECO:0000256" key="5">
    <source>
        <dbReference type="ARBA" id="ARBA00037244"/>
    </source>
</evidence>
<dbReference type="GeneID" id="5179561"/>
<dbReference type="InterPro" id="IPR002110">
    <property type="entry name" value="Ankyrin_rpt"/>
</dbReference>
<evidence type="ECO:0000256" key="3">
    <source>
        <dbReference type="ARBA" id="ARBA00022863"/>
    </source>
</evidence>
<evidence type="ECO:0000256" key="1">
    <source>
        <dbReference type="ARBA" id="ARBA00022581"/>
    </source>
</evidence>
<evidence type="ECO:0000313" key="6">
    <source>
        <dbReference type="EMBL" id="BAF45502.1"/>
    </source>
</evidence>
<reference evidence="6 7" key="1">
    <citation type="journal article" date="2007" name="J. Virol.">
        <title>Genomic and morphological features of a banchine polydnavirus: comparison with bracoviruses and ichnoviruses.</title>
        <authorList>
            <person name="Lapointe R."/>
            <person name="Tanaka K."/>
            <person name="Barney W.E."/>
            <person name="Whitfield J.B."/>
            <person name="Banks J.C."/>
            <person name="Beliveau C."/>
            <person name="Stoltz D."/>
            <person name="Webb B.A."/>
            <person name="Cusson M."/>
        </authorList>
    </citation>
    <scope>NUCLEOTIDE SEQUENCE [LARGE SCALE GENOMIC DNA]</scope>
</reference>
<dbReference type="Proteomes" id="UP000203987">
    <property type="component" value="Genome"/>
</dbReference>
<sequence>MKMDNTTLVQMISWRDGYGENFFHQVCRAGSFQLLERIQPYMTEDLRHLLEVTNYQGKPCMHVAVSSPSVSIYIMKILRTMGADINSKSNTGGFAVLHEAVVHKAYAIAEWLCQQPDIQLNAITWGDLTPYQLAYTHNDSKMMDILKKYGADTSPPPVSSSEEESN</sequence>
<dbReference type="RefSeq" id="YP_001029373.1">
    <property type="nucleotide sequence ID" value="NC_008873.1"/>
</dbReference>
<dbReference type="GO" id="GO:0051059">
    <property type="term" value="F:NF-kappaB binding"/>
    <property type="evidence" value="ECO:0007669"/>
    <property type="project" value="TreeGrafter"/>
</dbReference>